<keyword evidence="2" id="KW-0997">Cell inner membrane</keyword>
<feature type="domain" description="T-SNARE coiled-coil homology" evidence="9">
    <location>
        <begin position="558"/>
        <end position="620"/>
    </location>
</feature>
<evidence type="ECO:0000256" key="2">
    <source>
        <dbReference type="ARBA" id="ARBA00022519"/>
    </source>
</evidence>
<evidence type="ECO:0000259" key="9">
    <source>
        <dbReference type="PROSITE" id="PS50192"/>
    </source>
</evidence>
<keyword evidence="12" id="KW-1185">Reference proteome</keyword>
<dbReference type="InterPro" id="IPR004089">
    <property type="entry name" value="MCPsignal_dom"/>
</dbReference>
<evidence type="ECO:0000259" key="10">
    <source>
        <dbReference type="PROSITE" id="PS50885"/>
    </source>
</evidence>
<keyword evidence="7" id="KW-1133">Transmembrane helix</keyword>
<evidence type="ECO:0000256" key="6">
    <source>
        <dbReference type="SAM" id="Coils"/>
    </source>
</evidence>
<keyword evidence="2" id="KW-1003">Cell membrane</keyword>
<feature type="domain" description="Methyl-accepting transducer" evidence="8">
    <location>
        <begin position="406"/>
        <end position="639"/>
    </location>
</feature>
<feature type="transmembrane region" description="Helical" evidence="7">
    <location>
        <begin position="293"/>
        <end position="311"/>
    </location>
</feature>
<comment type="subcellular location">
    <subcellularLocation>
        <location evidence="1">Cell inner membrane</location>
        <topology evidence="1">Multi-pass membrane protein</topology>
    </subcellularLocation>
</comment>
<dbReference type="SUPFAM" id="SSF103190">
    <property type="entry name" value="Sensory domain-like"/>
    <property type="match status" value="1"/>
</dbReference>
<dbReference type="GO" id="GO:0005886">
    <property type="term" value="C:plasma membrane"/>
    <property type="evidence" value="ECO:0007669"/>
    <property type="project" value="UniProtKB-SubCell"/>
</dbReference>
<dbReference type="Proteomes" id="UP000231658">
    <property type="component" value="Unassembled WGS sequence"/>
</dbReference>
<gene>
    <name evidence="11" type="ORF">MTBPR1_60215</name>
</gene>
<dbReference type="SUPFAM" id="SSF58104">
    <property type="entry name" value="Methyl-accepting chemotaxis protein (MCP) signaling domain"/>
    <property type="match status" value="1"/>
</dbReference>
<feature type="domain" description="HAMP" evidence="10">
    <location>
        <begin position="313"/>
        <end position="366"/>
    </location>
</feature>
<dbReference type="STRING" id="1867952.MTBPR1_60215"/>
<dbReference type="Pfam" id="PF14827">
    <property type="entry name" value="dCache_3"/>
    <property type="match status" value="1"/>
</dbReference>
<dbReference type="EMBL" id="FLYE01000045">
    <property type="protein sequence ID" value="SCA57702.1"/>
    <property type="molecule type" value="Genomic_DNA"/>
</dbReference>
<dbReference type="PROSITE" id="PS50192">
    <property type="entry name" value="T_SNARE"/>
    <property type="match status" value="1"/>
</dbReference>
<comment type="similarity">
    <text evidence="4">Belongs to the methyl-accepting chemotaxis (MCP) protein family.</text>
</comment>
<evidence type="ECO:0000313" key="12">
    <source>
        <dbReference type="Proteomes" id="UP000231658"/>
    </source>
</evidence>
<evidence type="ECO:0000256" key="1">
    <source>
        <dbReference type="ARBA" id="ARBA00004429"/>
    </source>
</evidence>
<dbReference type="InterPro" id="IPR003660">
    <property type="entry name" value="HAMP_dom"/>
</dbReference>
<dbReference type="SMART" id="SM00304">
    <property type="entry name" value="HAMP"/>
    <property type="match status" value="1"/>
</dbReference>
<dbReference type="GO" id="GO:0007165">
    <property type="term" value="P:signal transduction"/>
    <property type="evidence" value="ECO:0007669"/>
    <property type="project" value="UniProtKB-KW"/>
</dbReference>
<organism evidence="11 12">
    <name type="scientific">Candidatus Terasakiella magnetica</name>
    <dbReference type="NCBI Taxonomy" id="1867952"/>
    <lineage>
        <taxon>Bacteria</taxon>
        <taxon>Pseudomonadati</taxon>
        <taxon>Pseudomonadota</taxon>
        <taxon>Alphaproteobacteria</taxon>
        <taxon>Rhodospirillales</taxon>
        <taxon>Terasakiellaceae</taxon>
        <taxon>Terasakiella</taxon>
    </lineage>
</organism>
<keyword evidence="7" id="KW-0472">Membrane</keyword>
<proteinExistence type="inferred from homology"/>
<accession>A0A1C3RK71</accession>
<evidence type="ECO:0000256" key="3">
    <source>
        <dbReference type="ARBA" id="ARBA00023224"/>
    </source>
</evidence>
<feature type="coiled-coil region" evidence="6">
    <location>
        <begin position="617"/>
        <end position="651"/>
    </location>
</feature>
<evidence type="ECO:0000313" key="11">
    <source>
        <dbReference type="EMBL" id="SCA57702.1"/>
    </source>
</evidence>
<dbReference type="InterPro" id="IPR000727">
    <property type="entry name" value="T_SNARE_dom"/>
</dbReference>
<reference evidence="11 12" key="1">
    <citation type="submission" date="2016-07" db="EMBL/GenBank/DDBJ databases">
        <authorList>
            <person name="Lefevre C.T."/>
        </authorList>
    </citation>
    <scope>NUCLEOTIDE SEQUENCE [LARGE SCALE GENOMIC DNA]</scope>
    <source>
        <strain evidence="11">PR1</strain>
    </source>
</reference>
<name>A0A1C3RK71_9PROT</name>
<dbReference type="AlphaFoldDB" id="A0A1C3RK71"/>
<evidence type="ECO:0000256" key="7">
    <source>
        <dbReference type="SAM" id="Phobius"/>
    </source>
</evidence>
<dbReference type="InterPro" id="IPR029150">
    <property type="entry name" value="dCache_3"/>
</dbReference>
<dbReference type="RefSeq" id="WP_069189707.1">
    <property type="nucleotide sequence ID" value="NZ_FLYE01000045.1"/>
</dbReference>
<evidence type="ECO:0000259" key="8">
    <source>
        <dbReference type="PROSITE" id="PS50111"/>
    </source>
</evidence>
<evidence type="ECO:0000256" key="4">
    <source>
        <dbReference type="ARBA" id="ARBA00029447"/>
    </source>
</evidence>
<dbReference type="PROSITE" id="PS50885">
    <property type="entry name" value="HAMP"/>
    <property type="match status" value="1"/>
</dbReference>
<dbReference type="Gene3D" id="6.10.340.10">
    <property type="match status" value="1"/>
</dbReference>
<dbReference type="OrthoDB" id="1776073at2"/>
<protein>
    <submittedName>
        <fullName evidence="11">Putative Methyl-accepting chemotaxis protein</fullName>
    </submittedName>
</protein>
<sequence>MKVVTKIAAAIIGVVVVAIILSNVSSWQVLEDSIEISKEKELRSFAKQFQTRVDSLLDNAAARSALIATLPDVQKAMAEGGRDYLAKTFVPGFADMKKNFGVRQFQFHLSPATSFLRVHKAKKFGDDLSGFRKTIVKTNETRKAVQGLERGRAGLGARGISPIFYNGEHVGSVEFGLSFGKALLNSFKKETGVETAFFLLPNSNASLKEFDATNADIKLKASTFPETTSFDLARVKEGLNEITYLGEETFDAGVVTTLAAPIYDFSGKTVGVAYFASGVTGFEVLKSKAQNSYLIIFVVIIAFGAAVGYFASRRIVRPVIKLKSVMMDIINGQDDASVPYVEQQDEYGEIASAVEIFKKHMISAKDLAAQQEENSRIQTERAERLQAETLEFDSSVRDILANVSQASLNVKSMVSEMKGAAQQTLGEADKALASADSSANNIDAVAAASEELSASIGEIERQVYGSTDIANKAVDETELANTLVTKLTQSASAIEEVTSLINSIAEQTNLLALNATIEAARAGEAGKGFAVVAGEVKNLANQTAKATGDIAKQITEMQSVTEETVTAINDVSETIRHLNDISTSISTAVEQQKSATSEIASSISNVTQDASVVSGTISAVESEAGRTEAKAEEAIEDVNKFEQQFTQLNTQVSSFLSAVKQA</sequence>
<dbReference type="InterPro" id="IPR029151">
    <property type="entry name" value="Sensor-like_sf"/>
</dbReference>
<dbReference type="PANTHER" id="PTHR32089:SF112">
    <property type="entry name" value="LYSOZYME-LIKE PROTEIN-RELATED"/>
    <property type="match status" value="1"/>
</dbReference>
<keyword evidence="7" id="KW-0812">Transmembrane</keyword>
<dbReference type="Gene3D" id="1.10.287.950">
    <property type="entry name" value="Methyl-accepting chemotaxis protein"/>
    <property type="match status" value="1"/>
</dbReference>
<keyword evidence="3 5" id="KW-0807">Transducer</keyword>
<dbReference type="PANTHER" id="PTHR32089">
    <property type="entry name" value="METHYL-ACCEPTING CHEMOTAXIS PROTEIN MCPB"/>
    <property type="match status" value="1"/>
</dbReference>
<dbReference type="PROSITE" id="PS50111">
    <property type="entry name" value="CHEMOTAXIS_TRANSDUC_2"/>
    <property type="match status" value="1"/>
</dbReference>
<dbReference type="Pfam" id="PF00015">
    <property type="entry name" value="MCPsignal"/>
    <property type="match status" value="1"/>
</dbReference>
<evidence type="ECO:0000256" key="5">
    <source>
        <dbReference type="PROSITE-ProRule" id="PRU00284"/>
    </source>
</evidence>
<dbReference type="SMART" id="SM00283">
    <property type="entry name" value="MA"/>
    <property type="match status" value="1"/>
</dbReference>
<keyword evidence="6" id="KW-0175">Coiled coil</keyword>